<evidence type="ECO:0000313" key="3">
    <source>
        <dbReference type="Proteomes" id="UP001357485"/>
    </source>
</evidence>
<feature type="non-terminal residue" evidence="2">
    <location>
        <position position="189"/>
    </location>
</feature>
<gene>
    <name evidence="2" type="ORF">LTR16_002584</name>
</gene>
<accession>A0ABR0M9C9</accession>
<dbReference type="Proteomes" id="UP001357485">
    <property type="component" value="Unassembled WGS sequence"/>
</dbReference>
<dbReference type="EMBL" id="JAVRRA010000211">
    <property type="protein sequence ID" value="KAK5290520.1"/>
    <property type="molecule type" value="Genomic_DNA"/>
</dbReference>
<proteinExistence type="predicted"/>
<reference evidence="2 3" key="1">
    <citation type="submission" date="2023-08" db="EMBL/GenBank/DDBJ databases">
        <title>Black Yeasts Isolated from many extreme environments.</title>
        <authorList>
            <person name="Coleine C."/>
            <person name="Stajich J.E."/>
            <person name="Selbmann L."/>
        </authorList>
    </citation>
    <scope>NUCLEOTIDE SEQUENCE [LARGE SCALE GENOMIC DNA]</scope>
    <source>
        <strain evidence="2 3">CCFEE 536</strain>
    </source>
</reference>
<feature type="compositionally biased region" description="Polar residues" evidence="1">
    <location>
        <begin position="1"/>
        <end position="15"/>
    </location>
</feature>
<feature type="compositionally biased region" description="Polar residues" evidence="1">
    <location>
        <begin position="26"/>
        <end position="37"/>
    </location>
</feature>
<organism evidence="2 3">
    <name type="scientific">Cryomyces antarcticus</name>
    <dbReference type="NCBI Taxonomy" id="329879"/>
    <lineage>
        <taxon>Eukaryota</taxon>
        <taxon>Fungi</taxon>
        <taxon>Dikarya</taxon>
        <taxon>Ascomycota</taxon>
        <taxon>Pezizomycotina</taxon>
        <taxon>Dothideomycetes</taxon>
        <taxon>Dothideomycetes incertae sedis</taxon>
        <taxon>Cryomyces</taxon>
    </lineage>
</organism>
<comment type="caution">
    <text evidence="2">The sequence shown here is derived from an EMBL/GenBank/DDBJ whole genome shotgun (WGS) entry which is preliminary data.</text>
</comment>
<sequence length="189" mass="20640">MAATGSVRSGLSGSTVVDAEDHAHYRNSSKPQHSSLTKYQPLDQGAARTFNLLDDSGAKGRKYQLVINKSPNASYVRPYGVDSRSATPTIGHGTLPKHSGYNSATLHESYATPTEQSPTSVAESEEGNKEWADIASISSRFLLEVDPDWKRLADIRARIKRTGKGFVVKLLRQKAPRKSWEVGSNDPVD</sequence>
<protein>
    <submittedName>
        <fullName evidence="2">Uncharacterized protein</fullName>
    </submittedName>
</protein>
<evidence type="ECO:0000256" key="1">
    <source>
        <dbReference type="SAM" id="MobiDB-lite"/>
    </source>
</evidence>
<evidence type="ECO:0000313" key="2">
    <source>
        <dbReference type="EMBL" id="KAK5290520.1"/>
    </source>
</evidence>
<name>A0ABR0M9C9_9PEZI</name>
<feature type="region of interest" description="Disordered" evidence="1">
    <location>
        <begin position="1"/>
        <end position="37"/>
    </location>
</feature>
<keyword evidence="3" id="KW-1185">Reference proteome</keyword>